<comment type="caution">
    <text evidence="1">The sequence shown here is derived from an EMBL/GenBank/DDBJ whole genome shotgun (WGS) entry which is preliminary data.</text>
</comment>
<evidence type="ECO:0000313" key="2">
    <source>
        <dbReference type="Proteomes" id="UP000306628"/>
    </source>
</evidence>
<dbReference type="EMBL" id="VCKX01000282">
    <property type="protein sequence ID" value="TMR22104.1"/>
    <property type="molecule type" value="Genomic_DNA"/>
</dbReference>
<accession>A0A5S4FNT8</accession>
<reference evidence="1 2" key="1">
    <citation type="submission" date="2019-05" db="EMBL/GenBank/DDBJ databases">
        <title>Draft genome sequence of Nonomuraea zeae DSM 100528.</title>
        <authorList>
            <person name="Saricaoglu S."/>
            <person name="Isik K."/>
        </authorList>
    </citation>
    <scope>NUCLEOTIDE SEQUENCE [LARGE SCALE GENOMIC DNA]</scope>
    <source>
        <strain evidence="1 2">DSM 100528</strain>
    </source>
</reference>
<protein>
    <submittedName>
        <fullName evidence="1">Uncharacterized protein</fullName>
    </submittedName>
</protein>
<proteinExistence type="predicted"/>
<gene>
    <name evidence="1" type="ORF">ETD85_49905</name>
</gene>
<dbReference type="AlphaFoldDB" id="A0A5S4FNT8"/>
<dbReference type="OrthoDB" id="3541988at2"/>
<organism evidence="1 2">
    <name type="scientific">Nonomuraea zeae</name>
    <dbReference type="NCBI Taxonomy" id="1642303"/>
    <lineage>
        <taxon>Bacteria</taxon>
        <taxon>Bacillati</taxon>
        <taxon>Actinomycetota</taxon>
        <taxon>Actinomycetes</taxon>
        <taxon>Streptosporangiales</taxon>
        <taxon>Streptosporangiaceae</taxon>
        <taxon>Nonomuraea</taxon>
    </lineage>
</organism>
<sequence>MKPRPNAICLGGPCDGRLTRIHQDVGIVQVPCESSGRPLSIAYRITSRRVHHPSSEVPFTVLTWADAAP</sequence>
<name>A0A5S4FNT8_9ACTN</name>
<dbReference type="Proteomes" id="UP000306628">
    <property type="component" value="Unassembled WGS sequence"/>
</dbReference>
<dbReference type="RefSeq" id="WP_138696884.1">
    <property type="nucleotide sequence ID" value="NZ_JBHSAZ010000089.1"/>
</dbReference>
<evidence type="ECO:0000313" key="1">
    <source>
        <dbReference type="EMBL" id="TMR22104.1"/>
    </source>
</evidence>
<keyword evidence="2" id="KW-1185">Reference proteome</keyword>